<organism evidence="2 3">
    <name type="scientific">Acropora cervicornis</name>
    <name type="common">Staghorn coral</name>
    <dbReference type="NCBI Taxonomy" id="6130"/>
    <lineage>
        <taxon>Eukaryota</taxon>
        <taxon>Metazoa</taxon>
        <taxon>Cnidaria</taxon>
        <taxon>Anthozoa</taxon>
        <taxon>Hexacorallia</taxon>
        <taxon>Scleractinia</taxon>
        <taxon>Astrocoeniina</taxon>
        <taxon>Acroporidae</taxon>
        <taxon>Acropora</taxon>
    </lineage>
</organism>
<gene>
    <name evidence="2" type="ORF">P5673_031139</name>
</gene>
<dbReference type="SUPFAM" id="SSF48371">
    <property type="entry name" value="ARM repeat"/>
    <property type="match status" value="1"/>
</dbReference>
<dbReference type="PANTHER" id="PTHR10292">
    <property type="entry name" value="CLATHRIN HEAVY CHAIN RELATED"/>
    <property type="match status" value="1"/>
</dbReference>
<reference evidence="2" key="2">
    <citation type="journal article" date="2023" name="Science">
        <title>Genomic signatures of disease resistance in endangered staghorn corals.</title>
        <authorList>
            <person name="Vollmer S.V."/>
            <person name="Selwyn J.D."/>
            <person name="Despard B.A."/>
            <person name="Roesel C.L."/>
        </authorList>
    </citation>
    <scope>NUCLEOTIDE SEQUENCE</scope>
    <source>
        <strain evidence="2">K2</strain>
    </source>
</reference>
<accession>A0AAD9PTI6</accession>
<evidence type="ECO:0000313" key="2">
    <source>
        <dbReference type="EMBL" id="KAK2548616.1"/>
    </source>
</evidence>
<sequence length="210" mass="23452">MTIMSLEFSLAVNEEKRRMAKTRLGYSGGVTEAAIAYKETKETMKKADEMFLETVGERRAHQPSQSAIGMTGDDDDPTKDREAEFILQCIENFFELFEAGEVDEAALIAAHSPKGVLRTTETVDMMKKYDATHKDSSVTVAYWEALIPTVAAGCMKPSIWETLECVKCLLKKGRSDLLFHWIAQDLLSLSEEAGTLILDACHCSGRMYYS</sequence>
<dbReference type="InterPro" id="IPR012331">
    <property type="entry name" value="Clathrin_H-chain_linker"/>
</dbReference>
<evidence type="ECO:0000256" key="1">
    <source>
        <dbReference type="SAM" id="MobiDB-lite"/>
    </source>
</evidence>
<evidence type="ECO:0000313" key="3">
    <source>
        <dbReference type="Proteomes" id="UP001249851"/>
    </source>
</evidence>
<protein>
    <submittedName>
        <fullName evidence="2">Clathrin heavy chain linker domain-containing protein 1</fullName>
    </submittedName>
</protein>
<feature type="region of interest" description="Disordered" evidence="1">
    <location>
        <begin position="57"/>
        <end position="76"/>
    </location>
</feature>
<keyword evidence="3" id="KW-1185">Reference proteome</keyword>
<proteinExistence type="predicted"/>
<name>A0AAD9PTI6_ACRCE</name>
<dbReference type="PANTHER" id="PTHR10292:SF11">
    <property type="entry name" value="CLATHRIN HEAVY CHAIN LINKER DOMAIN-CONTAINING PROTEIN 1"/>
    <property type="match status" value="1"/>
</dbReference>
<reference evidence="2" key="1">
    <citation type="journal article" date="2023" name="G3 (Bethesda)">
        <title>Whole genome assembly and annotation of the endangered Caribbean coral Acropora cervicornis.</title>
        <authorList>
            <person name="Selwyn J.D."/>
            <person name="Vollmer S.V."/>
        </authorList>
    </citation>
    <scope>NUCLEOTIDE SEQUENCE</scope>
    <source>
        <strain evidence="2">K2</strain>
    </source>
</reference>
<dbReference type="AlphaFoldDB" id="A0AAD9PTI6"/>
<dbReference type="EMBL" id="JARQWQ010000142">
    <property type="protein sequence ID" value="KAK2548616.1"/>
    <property type="molecule type" value="Genomic_DNA"/>
</dbReference>
<dbReference type="Proteomes" id="UP001249851">
    <property type="component" value="Unassembled WGS sequence"/>
</dbReference>
<dbReference type="Pfam" id="PF13838">
    <property type="entry name" value="Clathrin_H_link"/>
    <property type="match status" value="1"/>
</dbReference>
<dbReference type="InterPro" id="IPR016024">
    <property type="entry name" value="ARM-type_fold"/>
</dbReference>
<comment type="caution">
    <text evidence="2">The sequence shown here is derived from an EMBL/GenBank/DDBJ whole genome shotgun (WGS) entry which is preliminary data.</text>
</comment>
<dbReference type="Gene3D" id="1.25.40.30">
    <property type="match status" value="1"/>
</dbReference>